<feature type="transmembrane region" description="Helical" evidence="1">
    <location>
        <begin position="6"/>
        <end position="26"/>
    </location>
</feature>
<sequence>MIWLLFLHLCALITWSAALLILPVLIPRSVSELASCGPDGTDIARLWFTHLASPVALLAIGSGTVIFIVSRQIDAWLLVKLTLVTVLVVCHVLGGLLILYSKREHATGVVVKCRLLLCTILSLECSIIALVLFKPSEEQLLWFL</sequence>
<evidence type="ECO:0000256" key="1">
    <source>
        <dbReference type="SAM" id="Phobius"/>
    </source>
</evidence>
<protein>
    <recommendedName>
        <fullName evidence="4">Protoporphyrinogen IX oxidase</fullName>
    </recommendedName>
</protein>
<feature type="transmembrane region" description="Helical" evidence="1">
    <location>
        <begin position="113"/>
        <end position="133"/>
    </location>
</feature>
<proteinExistence type="predicted"/>
<accession>A0ABP3NBZ3</accession>
<evidence type="ECO:0008006" key="4">
    <source>
        <dbReference type="Google" id="ProtNLM"/>
    </source>
</evidence>
<dbReference type="RefSeq" id="WP_226765598.1">
    <property type="nucleotide sequence ID" value="NZ_BAAAEO010000001.1"/>
</dbReference>
<dbReference type="Proteomes" id="UP001501169">
    <property type="component" value="Unassembled WGS sequence"/>
</dbReference>
<feature type="transmembrane region" description="Helical" evidence="1">
    <location>
        <begin position="75"/>
        <end position="101"/>
    </location>
</feature>
<keyword evidence="1" id="KW-1133">Transmembrane helix</keyword>
<evidence type="ECO:0000313" key="3">
    <source>
        <dbReference type="Proteomes" id="UP001501169"/>
    </source>
</evidence>
<reference evidence="3" key="1">
    <citation type="journal article" date="2019" name="Int. J. Syst. Evol. Microbiol.">
        <title>The Global Catalogue of Microorganisms (GCM) 10K type strain sequencing project: providing services to taxonomists for standard genome sequencing and annotation.</title>
        <authorList>
            <consortium name="The Broad Institute Genomics Platform"/>
            <consortium name="The Broad Institute Genome Sequencing Center for Infectious Disease"/>
            <person name="Wu L."/>
            <person name="Ma J."/>
        </authorList>
    </citation>
    <scope>NUCLEOTIDE SEQUENCE [LARGE SCALE GENOMIC DNA]</scope>
    <source>
        <strain evidence="3">JCM 14331</strain>
    </source>
</reference>
<evidence type="ECO:0000313" key="2">
    <source>
        <dbReference type="EMBL" id="GAA0540598.1"/>
    </source>
</evidence>
<name>A0ABP3NBZ3_9GAMM</name>
<organism evidence="2 3">
    <name type="scientific">Rheinheimera aquimaris</name>
    <dbReference type="NCBI Taxonomy" id="412437"/>
    <lineage>
        <taxon>Bacteria</taxon>
        <taxon>Pseudomonadati</taxon>
        <taxon>Pseudomonadota</taxon>
        <taxon>Gammaproteobacteria</taxon>
        <taxon>Chromatiales</taxon>
        <taxon>Chromatiaceae</taxon>
        <taxon>Rheinheimera</taxon>
    </lineage>
</organism>
<dbReference type="EMBL" id="BAAAEO010000001">
    <property type="protein sequence ID" value="GAA0540598.1"/>
    <property type="molecule type" value="Genomic_DNA"/>
</dbReference>
<keyword evidence="3" id="KW-1185">Reference proteome</keyword>
<keyword evidence="1" id="KW-0472">Membrane</keyword>
<gene>
    <name evidence="2" type="ORF">GCM10009098_05220</name>
</gene>
<feature type="transmembrane region" description="Helical" evidence="1">
    <location>
        <begin position="47"/>
        <end position="69"/>
    </location>
</feature>
<keyword evidence="1" id="KW-0812">Transmembrane</keyword>
<comment type="caution">
    <text evidence="2">The sequence shown here is derived from an EMBL/GenBank/DDBJ whole genome shotgun (WGS) entry which is preliminary data.</text>
</comment>